<dbReference type="GO" id="GO:0046872">
    <property type="term" value="F:metal ion binding"/>
    <property type="evidence" value="ECO:0007669"/>
    <property type="project" value="UniProtKB-KW"/>
</dbReference>
<dbReference type="PROSITE" id="PS00867">
    <property type="entry name" value="CPSASE_2"/>
    <property type="match status" value="1"/>
</dbReference>
<dbReference type="EMBL" id="PGXC01000002">
    <property type="protein sequence ID" value="PKK91817.1"/>
    <property type="molecule type" value="Genomic_DNA"/>
</dbReference>
<evidence type="ECO:0000256" key="4">
    <source>
        <dbReference type="ARBA" id="ARBA00013263"/>
    </source>
</evidence>
<organism evidence="16 17">
    <name type="scientific">Candidatus Wallbacteria bacterium HGW-Wallbacteria-1</name>
    <dbReference type="NCBI Taxonomy" id="2013854"/>
    <lineage>
        <taxon>Bacteria</taxon>
        <taxon>Candidatus Walliibacteriota</taxon>
    </lineage>
</organism>
<keyword evidence="13" id="KW-0444">Lipid biosynthesis</keyword>
<dbReference type="EC" id="6.3.4.14" evidence="4 13"/>
<dbReference type="InterPro" id="IPR011761">
    <property type="entry name" value="ATP-grasp"/>
</dbReference>
<comment type="subunit">
    <text evidence="3 13">Acetyl-CoA carboxylase is a heterohexamer of biotin carboxyl carrier protein, biotin carboxylase and the two subunits of carboxyl transferase in a 2:2 complex.</text>
</comment>
<keyword evidence="8 12" id="KW-0067">ATP-binding</keyword>
<comment type="catalytic activity">
    <reaction evidence="11 13">
        <text>N(6)-biotinyl-L-lysyl-[protein] + hydrogencarbonate + ATP = N(6)-carboxybiotinyl-L-lysyl-[protein] + ADP + phosphate + H(+)</text>
        <dbReference type="Rhea" id="RHEA:13501"/>
        <dbReference type="Rhea" id="RHEA-COMP:10505"/>
        <dbReference type="Rhea" id="RHEA-COMP:10506"/>
        <dbReference type="ChEBI" id="CHEBI:15378"/>
        <dbReference type="ChEBI" id="CHEBI:17544"/>
        <dbReference type="ChEBI" id="CHEBI:30616"/>
        <dbReference type="ChEBI" id="CHEBI:43474"/>
        <dbReference type="ChEBI" id="CHEBI:83144"/>
        <dbReference type="ChEBI" id="CHEBI:83145"/>
        <dbReference type="ChEBI" id="CHEBI:456216"/>
        <dbReference type="EC" id="6.3.4.14"/>
    </reaction>
</comment>
<feature type="domain" description="Biotin carboxylation" evidence="15">
    <location>
        <begin position="2"/>
        <end position="449"/>
    </location>
</feature>
<dbReference type="NCBIfam" id="TIGR00514">
    <property type="entry name" value="accC"/>
    <property type="match status" value="1"/>
</dbReference>
<keyword evidence="7 12" id="KW-0547">Nucleotide-binding</keyword>
<dbReference type="InterPro" id="IPR016185">
    <property type="entry name" value="PreATP-grasp_dom_sf"/>
</dbReference>
<keyword evidence="9" id="KW-0460">Magnesium</keyword>
<comment type="function">
    <text evidence="1 13">This protein is a component of the acetyl coenzyme A carboxylase complex; first, biotin carboxylase catalyzes the carboxylation of the carrier protein and then the transcarboxylase transfers the carboxyl group to form malonyl-CoA.</text>
</comment>
<feature type="domain" description="ATP-grasp" evidence="14">
    <location>
        <begin position="121"/>
        <end position="320"/>
    </location>
</feature>
<dbReference type="PROSITE" id="PS50975">
    <property type="entry name" value="ATP_GRASP"/>
    <property type="match status" value="1"/>
</dbReference>
<keyword evidence="13" id="KW-0275">Fatty acid biosynthesis</keyword>
<dbReference type="PROSITE" id="PS50979">
    <property type="entry name" value="BC"/>
    <property type="match status" value="1"/>
</dbReference>
<evidence type="ECO:0000256" key="8">
    <source>
        <dbReference type="ARBA" id="ARBA00022840"/>
    </source>
</evidence>
<name>A0A2N1PTZ3_9BACT</name>
<evidence type="ECO:0000256" key="6">
    <source>
        <dbReference type="ARBA" id="ARBA00022723"/>
    </source>
</evidence>
<evidence type="ECO:0000256" key="10">
    <source>
        <dbReference type="ARBA" id="ARBA00023267"/>
    </source>
</evidence>
<dbReference type="SMART" id="SM00878">
    <property type="entry name" value="Biotin_carb_C"/>
    <property type="match status" value="1"/>
</dbReference>
<dbReference type="PANTHER" id="PTHR48095">
    <property type="entry name" value="PYRUVATE CARBOXYLASE SUBUNIT A"/>
    <property type="match status" value="1"/>
</dbReference>
<keyword evidence="6" id="KW-0479">Metal-binding</keyword>
<accession>A0A2N1PTZ3</accession>
<evidence type="ECO:0000256" key="13">
    <source>
        <dbReference type="RuleBase" id="RU365063"/>
    </source>
</evidence>
<evidence type="ECO:0000256" key="11">
    <source>
        <dbReference type="ARBA" id="ARBA00048600"/>
    </source>
</evidence>
<keyword evidence="5 13" id="KW-0436">Ligase</keyword>
<dbReference type="SUPFAM" id="SSF51246">
    <property type="entry name" value="Rudiment single hybrid motif"/>
    <property type="match status" value="1"/>
</dbReference>
<dbReference type="GO" id="GO:0005524">
    <property type="term" value="F:ATP binding"/>
    <property type="evidence" value="ECO:0007669"/>
    <property type="project" value="UniProtKB-UniRule"/>
</dbReference>
<evidence type="ECO:0000256" key="9">
    <source>
        <dbReference type="ARBA" id="ARBA00022842"/>
    </source>
</evidence>
<keyword evidence="10 13" id="KW-0092">Biotin</keyword>
<evidence type="ECO:0000259" key="15">
    <source>
        <dbReference type="PROSITE" id="PS50979"/>
    </source>
</evidence>
<dbReference type="SUPFAM" id="SSF52440">
    <property type="entry name" value="PreATP-grasp domain"/>
    <property type="match status" value="1"/>
</dbReference>
<comment type="pathway">
    <text evidence="2 13">Lipid metabolism; malonyl-CoA biosynthesis; malonyl-CoA from acetyl-CoA: step 1/1.</text>
</comment>
<keyword evidence="13" id="KW-0276">Fatty acid metabolism</keyword>
<sequence length="449" mass="49417">MMIKRVLIANRGEIAVRIIRACRDLGIETVAVFSEADRSALHVTEADRAVCIGPHLSSDSYLNLPHVISAALSNGCDAIHPGYGFLAENPKFVSICMEHEIAFVGPGPEQMAVMGNKARARDMAMSLSIPVVPGSRGLVSDGSSAIETAAEIGYPVLLKASAGGGGKGMRVVQSADLLENMLNMARNEARSAFGDDSVYMEKYIGRPRHIEVQILRDAHGNTVCLGERDCTVQRRHQKLIEETPSPVVTEEIRRSIFAYATSIADAIDYLGAGTVEFIMDLDDSSAVYFMEMNTRLQVEHPVTEMVCGVDLVAEQLRVASGLPLSFGSDLPAPRGHSFECRINAEDSTQEFRPSSGVVEKLMLPSGPWVRVDTHIYEGYEIPPFYDSLLAKIITWGRDRQEASSRMLRALNEFRLDGLCTTVPFHKRVFSNRTFEKGVFATDFIDRELD</sequence>
<dbReference type="GO" id="GO:0004075">
    <property type="term" value="F:biotin carboxylase activity"/>
    <property type="evidence" value="ECO:0007669"/>
    <property type="project" value="UniProtKB-EC"/>
</dbReference>
<dbReference type="SUPFAM" id="SSF56059">
    <property type="entry name" value="Glutathione synthetase ATP-binding domain-like"/>
    <property type="match status" value="1"/>
</dbReference>
<comment type="caution">
    <text evidence="16">The sequence shown here is derived from an EMBL/GenBank/DDBJ whole genome shotgun (WGS) entry which is preliminary data.</text>
</comment>
<evidence type="ECO:0000259" key="14">
    <source>
        <dbReference type="PROSITE" id="PS50975"/>
    </source>
</evidence>
<dbReference type="PANTHER" id="PTHR48095:SF2">
    <property type="entry name" value="BIOTIN CARBOXYLASE, CHLOROPLASTIC"/>
    <property type="match status" value="1"/>
</dbReference>
<gene>
    <name evidence="16" type="primary">accC</name>
    <name evidence="16" type="ORF">CVV64_03215</name>
</gene>
<dbReference type="GO" id="GO:2001295">
    <property type="term" value="P:malonyl-CoA biosynthetic process"/>
    <property type="evidence" value="ECO:0007669"/>
    <property type="project" value="UniProtKB-UniPathway"/>
</dbReference>
<dbReference type="InterPro" id="IPR004549">
    <property type="entry name" value="Acetyl_CoA_COase_biotin_COase"/>
</dbReference>
<evidence type="ECO:0000256" key="1">
    <source>
        <dbReference type="ARBA" id="ARBA00003761"/>
    </source>
</evidence>
<dbReference type="PROSITE" id="PS00866">
    <property type="entry name" value="CPSASE_1"/>
    <property type="match status" value="1"/>
</dbReference>
<dbReference type="InterPro" id="IPR011764">
    <property type="entry name" value="Biotin_carboxylation_dom"/>
</dbReference>
<evidence type="ECO:0000256" key="7">
    <source>
        <dbReference type="ARBA" id="ARBA00022741"/>
    </source>
</evidence>
<evidence type="ECO:0000256" key="12">
    <source>
        <dbReference type="PROSITE-ProRule" id="PRU00409"/>
    </source>
</evidence>
<dbReference type="NCBIfam" id="NF006367">
    <property type="entry name" value="PRK08591.1"/>
    <property type="match status" value="1"/>
</dbReference>
<dbReference type="Pfam" id="PF02785">
    <property type="entry name" value="Biotin_carb_C"/>
    <property type="match status" value="1"/>
</dbReference>
<dbReference type="InterPro" id="IPR011054">
    <property type="entry name" value="Rudment_hybrid_motif"/>
</dbReference>
<dbReference type="Pfam" id="PF02786">
    <property type="entry name" value="CPSase_L_D2"/>
    <property type="match status" value="1"/>
</dbReference>
<dbReference type="Gene3D" id="3.30.470.20">
    <property type="entry name" value="ATP-grasp fold, B domain"/>
    <property type="match status" value="1"/>
</dbReference>
<evidence type="ECO:0000256" key="3">
    <source>
        <dbReference type="ARBA" id="ARBA00011750"/>
    </source>
</evidence>
<dbReference type="AlphaFoldDB" id="A0A2N1PTZ3"/>
<dbReference type="GO" id="GO:0006633">
    <property type="term" value="P:fatty acid biosynthetic process"/>
    <property type="evidence" value="ECO:0007669"/>
    <property type="project" value="UniProtKB-KW"/>
</dbReference>
<dbReference type="FunFam" id="3.30.1490.20:FF:000018">
    <property type="entry name" value="Biotin carboxylase"/>
    <property type="match status" value="1"/>
</dbReference>
<reference evidence="16 17" key="1">
    <citation type="journal article" date="2017" name="ISME J.">
        <title>Potential for microbial H2 and metal transformations associated with novel bacteria and archaea in deep terrestrial subsurface sediments.</title>
        <authorList>
            <person name="Hernsdorf A.W."/>
            <person name="Amano Y."/>
            <person name="Miyakawa K."/>
            <person name="Ise K."/>
            <person name="Suzuki Y."/>
            <person name="Anantharaman K."/>
            <person name="Probst A."/>
            <person name="Burstein D."/>
            <person name="Thomas B.C."/>
            <person name="Banfield J.F."/>
        </authorList>
    </citation>
    <scope>NUCLEOTIDE SEQUENCE [LARGE SCALE GENOMIC DNA]</scope>
    <source>
        <strain evidence="16">HGW-Wallbacteria-1</strain>
    </source>
</reference>
<dbReference type="Pfam" id="PF00289">
    <property type="entry name" value="Biotin_carb_N"/>
    <property type="match status" value="1"/>
</dbReference>
<evidence type="ECO:0000256" key="5">
    <source>
        <dbReference type="ARBA" id="ARBA00022598"/>
    </source>
</evidence>
<dbReference type="InterPro" id="IPR005479">
    <property type="entry name" value="CPAse_ATP-bd"/>
</dbReference>
<dbReference type="InterPro" id="IPR051602">
    <property type="entry name" value="ACC_Biotin_Carboxylase"/>
</dbReference>
<evidence type="ECO:0000256" key="2">
    <source>
        <dbReference type="ARBA" id="ARBA00004956"/>
    </source>
</evidence>
<protein>
    <recommendedName>
        <fullName evidence="4 13">Biotin carboxylase</fullName>
        <ecNumber evidence="4 13">6.3.4.14</ecNumber>
    </recommendedName>
    <alternativeName>
        <fullName evidence="13">Acetyl-coenzyme A carboxylase biotin carboxylase subunit A</fullName>
    </alternativeName>
</protein>
<dbReference type="FunFam" id="3.40.50.20:FF:000010">
    <property type="entry name" value="Propionyl-CoA carboxylase subunit alpha"/>
    <property type="match status" value="1"/>
</dbReference>
<proteinExistence type="predicted"/>
<dbReference type="UniPathway" id="UPA00655">
    <property type="reaction ID" value="UER00711"/>
</dbReference>
<dbReference type="Proteomes" id="UP000233256">
    <property type="component" value="Unassembled WGS sequence"/>
</dbReference>
<keyword evidence="13" id="KW-0443">Lipid metabolism</keyword>
<dbReference type="InterPro" id="IPR005482">
    <property type="entry name" value="Biotin_COase_C"/>
</dbReference>
<dbReference type="InterPro" id="IPR005481">
    <property type="entry name" value="BC-like_N"/>
</dbReference>
<evidence type="ECO:0000313" key="16">
    <source>
        <dbReference type="EMBL" id="PKK91817.1"/>
    </source>
</evidence>
<evidence type="ECO:0000313" key="17">
    <source>
        <dbReference type="Proteomes" id="UP000233256"/>
    </source>
</evidence>